<evidence type="ECO:0000256" key="4">
    <source>
        <dbReference type="ARBA" id="ARBA00010804"/>
    </source>
</evidence>
<reference evidence="19" key="1">
    <citation type="submission" date="2020-11" db="EMBL/GenBank/DDBJ databases">
        <authorList>
            <person name="Tran Van P."/>
        </authorList>
    </citation>
    <scope>NUCLEOTIDE SEQUENCE</scope>
</reference>
<dbReference type="PROSITE" id="PS00198">
    <property type="entry name" value="4FE4S_FER_1"/>
    <property type="match status" value="1"/>
</dbReference>
<protein>
    <recommendedName>
        <fullName evidence="17">Dihydropyrimidine dehydrogenase [NADP(+)]</fullName>
        <shortName evidence="17">DHPDHase</shortName>
        <shortName evidence="17">DPD</shortName>
        <ecNumber evidence="17">1.3.1.2</ecNumber>
    </recommendedName>
    <alternativeName>
        <fullName evidence="17">Dihydrothymine dehydrogenase</fullName>
    </alternativeName>
    <alternativeName>
        <fullName evidence="17">Dihydrouracil dehydrogenase</fullName>
    </alternativeName>
</protein>
<dbReference type="Pfam" id="PF01180">
    <property type="entry name" value="DHO_dh"/>
    <property type="match status" value="1"/>
</dbReference>
<keyword evidence="5 17" id="KW-0004">4Fe-4S</keyword>
<feature type="domain" description="4Fe-4S ferredoxin-type" evidence="18">
    <location>
        <begin position="974"/>
        <end position="1004"/>
    </location>
</feature>
<dbReference type="InterPro" id="IPR017896">
    <property type="entry name" value="4Fe4S_Fe-S-bd"/>
</dbReference>
<evidence type="ECO:0000256" key="8">
    <source>
        <dbReference type="ARBA" id="ARBA00022723"/>
    </source>
</evidence>
<dbReference type="GO" id="GO:0051539">
    <property type="term" value="F:4 iron, 4 sulfur cluster binding"/>
    <property type="evidence" value="ECO:0007669"/>
    <property type="project" value="UniProtKB-KW"/>
</dbReference>
<dbReference type="SUPFAM" id="SSF46548">
    <property type="entry name" value="alpha-helical ferredoxin"/>
    <property type="match status" value="1"/>
</dbReference>
<keyword evidence="20" id="KW-1185">Reference proteome</keyword>
<evidence type="ECO:0000256" key="2">
    <source>
        <dbReference type="ARBA" id="ARBA00001974"/>
    </source>
</evidence>
<dbReference type="FunFam" id="3.30.70.20:FF:000023">
    <property type="entry name" value="Dihydropyrimidine dehydrogenase [NADP(+)]"/>
    <property type="match status" value="1"/>
</dbReference>
<dbReference type="PROSITE" id="PS51379">
    <property type="entry name" value="4FE4S_FER_2"/>
    <property type="match status" value="2"/>
</dbReference>
<comment type="cofactor">
    <cofactor evidence="17">
        <name>[4Fe-4S] cluster</name>
        <dbReference type="ChEBI" id="CHEBI:49883"/>
    </cofactor>
    <text evidence="17">Binds 4 [4Fe-4S] clusters. Contains approximately 16 iron atoms per subunit.</text>
</comment>
<keyword evidence="15" id="KW-0411">Iron-sulfur</keyword>
<dbReference type="GO" id="GO:0005829">
    <property type="term" value="C:cytosol"/>
    <property type="evidence" value="ECO:0007669"/>
    <property type="project" value="TreeGrafter"/>
</dbReference>
<dbReference type="InterPro" id="IPR023753">
    <property type="entry name" value="FAD/NAD-binding_dom"/>
</dbReference>
<dbReference type="EMBL" id="OC915118">
    <property type="protein sequence ID" value="CAD7638723.1"/>
    <property type="molecule type" value="Genomic_DNA"/>
</dbReference>
<evidence type="ECO:0000256" key="16">
    <source>
        <dbReference type="ARBA" id="ARBA00052371"/>
    </source>
</evidence>
<dbReference type="PANTHER" id="PTHR43073">
    <property type="entry name" value="DIHYDROPYRIMIDINE DEHYDROGENASE [NADP(+)]"/>
    <property type="match status" value="1"/>
</dbReference>
<dbReference type="Pfam" id="PF14691">
    <property type="entry name" value="Fer4_20"/>
    <property type="match status" value="1"/>
</dbReference>
<evidence type="ECO:0000256" key="5">
    <source>
        <dbReference type="ARBA" id="ARBA00022485"/>
    </source>
</evidence>
<comment type="cofactor">
    <cofactor evidence="2 17">
        <name>FAD</name>
        <dbReference type="ChEBI" id="CHEBI:57692"/>
    </cofactor>
</comment>
<dbReference type="PANTHER" id="PTHR43073:SF2">
    <property type="entry name" value="DIHYDROPYRIMIDINE DEHYDROGENASE [NADP(+)]"/>
    <property type="match status" value="1"/>
</dbReference>
<dbReference type="Gene3D" id="3.50.50.60">
    <property type="entry name" value="FAD/NAD(P)-binding domain"/>
    <property type="match status" value="2"/>
</dbReference>
<comment type="catalytic activity">
    <reaction evidence="16 17">
        <text>5,6-dihydrouracil + NADP(+) = uracil + NADPH + H(+)</text>
        <dbReference type="Rhea" id="RHEA:18093"/>
        <dbReference type="ChEBI" id="CHEBI:15378"/>
        <dbReference type="ChEBI" id="CHEBI:15901"/>
        <dbReference type="ChEBI" id="CHEBI:17568"/>
        <dbReference type="ChEBI" id="CHEBI:57783"/>
        <dbReference type="ChEBI" id="CHEBI:58349"/>
        <dbReference type="EC" id="1.3.1.2"/>
    </reaction>
</comment>
<dbReference type="FunFam" id="1.10.1060.10:FF:000007">
    <property type="entry name" value="Dihydropyrimidine dehydrogenase [NADP(+)]"/>
    <property type="match status" value="1"/>
</dbReference>
<dbReference type="EC" id="1.3.1.2" evidence="17"/>
<dbReference type="SUPFAM" id="SSF51971">
    <property type="entry name" value="Nucleotide-binding domain"/>
    <property type="match status" value="2"/>
</dbReference>
<keyword evidence="11 17" id="KW-0274">FAD</keyword>
<organism evidence="19">
    <name type="scientific">Oppiella nova</name>
    <dbReference type="NCBI Taxonomy" id="334625"/>
    <lineage>
        <taxon>Eukaryota</taxon>
        <taxon>Metazoa</taxon>
        <taxon>Ecdysozoa</taxon>
        <taxon>Arthropoda</taxon>
        <taxon>Chelicerata</taxon>
        <taxon>Arachnida</taxon>
        <taxon>Acari</taxon>
        <taxon>Acariformes</taxon>
        <taxon>Sarcoptiformes</taxon>
        <taxon>Oribatida</taxon>
        <taxon>Brachypylina</taxon>
        <taxon>Oppioidea</taxon>
        <taxon>Oppiidae</taxon>
        <taxon>Oppiella</taxon>
    </lineage>
</organism>
<dbReference type="FunFam" id="3.50.50.60:FF:000061">
    <property type="entry name" value="Dihydropyrimidine dehydrogenase [NADP(+)]"/>
    <property type="match status" value="1"/>
</dbReference>
<accession>A0A7R9QAN7</accession>
<name>A0A7R9QAN7_9ACAR</name>
<evidence type="ECO:0000313" key="20">
    <source>
        <dbReference type="Proteomes" id="UP000728032"/>
    </source>
</evidence>
<dbReference type="InterPro" id="IPR036188">
    <property type="entry name" value="FAD/NAD-bd_sf"/>
</dbReference>
<dbReference type="Gene3D" id="3.30.70.20">
    <property type="match status" value="1"/>
</dbReference>
<keyword evidence="6 17" id="KW-0285">Flavoprotein</keyword>
<dbReference type="Pfam" id="PF14697">
    <property type="entry name" value="Fer4_21"/>
    <property type="match status" value="1"/>
</dbReference>
<dbReference type="OrthoDB" id="4327079at2759"/>
<keyword evidence="12 17" id="KW-0521">NADP</keyword>
<evidence type="ECO:0000259" key="18">
    <source>
        <dbReference type="PROSITE" id="PS51379"/>
    </source>
</evidence>
<keyword evidence="10" id="KW-0547">Nucleotide-binding</keyword>
<evidence type="ECO:0000256" key="15">
    <source>
        <dbReference type="ARBA" id="ARBA00023014"/>
    </source>
</evidence>
<evidence type="ECO:0000256" key="3">
    <source>
        <dbReference type="ARBA" id="ARBA00004668"/>
    </source>
</evidence>
<keyword evidence="8" id="KW-0479">Metal-binding</keyword>
<comment type="pathway">
    <text evidence="3 17">Amino-acid biosynthesis; beta-alanine biosynthesis.</text>
</comment>
<dbReference type="GO" id="GO:0046872">
    <property type="term" value="F:metal ion binding"/>
    <property type="evidence" value="ECO:0007669"/>
    <property type="project" value="UniProtKB-KW"/>
</dbReference>
<evidence type="ECO:0000313" key="19">
    <source>
        <dbReference type="EMBL" id="CAD7638723.1"/>
    </source>
</evidence>
<dbReference type="PRINTS" id="PR00419">
    <property type="entry name" value="ADXRDTASE"/>
</dbReference>
<proteinExistence type="inferred from homology"/>
<evidence type="ECO:0000256" key="7">
    <source>
        <dbReference type="ARBA" id="ARBA00022643"/>
    </source>
</evidence>
<dbReference type="AlphaFoldDB" id="A0A7R9QAN7"/>
<keyword evidence="13 17" id="KW-0560">Oxidoreductase</keyword>
<dbReference type="GO" id="GO:0019483">
    <property type="term" value="P:beta-alanine biosynthetic process"/>
    <property type="evidence" value="ECO:0007669"/>
    <property type="project" value="UniProtKB-UniPathway"/>
</dbReference>
<dbReference type="SUPFAM" id="SSF54862">
    <property type="entry name" value="4Fe-4S ferredoxins"/>
    <property type="match status" value="1"/>
</dbReference>
<gene>
    <name evidence="19" type="ORF">ONB1V03_LOCUS1560</name>
</gene>
<dbReference type="Gene3D" id="1.10.1060.10">
    <property type="entry name" value="Alpha-helical ferredoxin"/>
    <property type="match status" value="1"/>
</dbReference>
<keyword evidence="9" id="KW-0677">Repeat</keyword>
<dbReference type="FunFam" id="3.20.20.70:FF:000027">
    <property type="entry name" value="Dihydropyrimidine dehydrogenase [NADP(+)]"/>
    <property type="match status" value="1"/>
</dbReference>
<feature type="domain" description="4Fe-4S ferredoxin-type" evidence="18">
    <location>
        <begin position="941"/>
        <end position="973"/>
    </location>
</feature>
<dbReference type="Pfam" id="PF07992">
    <property type="entry name" value="Pyr_redox_2"/>
    <property type="match status" value="1"/>
</dbReference>
<dbReference type="InterPro" id="IPR028261">
    <property type="entry name" value="DPD_II"/>
</dbReference>
<dbReference type="Gene3D" id="3.20.20.70">
    <property type="entry name" value="Aldolase class I"/>
    <property type="match status" value="1"/>
</dbReference>
<dbReference type="CDD" id="cd02940">
    <property type="entry name" value="DHPD_FMN"/>
    <property type="match status" value="1"/>
</dbReference>
<dbReference type="InterPro" id="IPR009051">
    <property type="entry name" value="Helical_ferredxn"/>
</dbReference>
<dbReference type="EMBL" id="CAJPVJ010000293">
    <property type="protein sequence ID" value="CAG2161959.1"/>
    <property type="molecule type" value="Genomic_DNA"/>
</dbReference>
<dbReference type="InterPro" id="IPR005720">
    <property type="entry name" value="Dihydroorotate_DH_cat"/>
</dbReference>
<dbReference type="GO" id="GO:0002058">
    <property type="term" value="F:uracil binding"/>
    <property type="evidence" value="ECO:0007669"/>
    <property type="project" value="TreeGrafter"/>
</dbReference>
<evidence type="ECO:0000256" key="1">
    <source>
        <dbReference type="ARBA" id="ARBA00001917"/>
    </source>
</evidence>
<evidence type="ECO:0000256" key="13">
    <source>
        <dbReference type="ARBA" id="ARBA00023002"/>
    </source>
</evidence>
<dbReference type="Proteomes" id="UP000728032">
    <property type="component" value="Unassembled WGS sequence"/>
</dbReference>
<keyword evidence="14 17" id="KW-0408">Iron</keyword>
<evidence type="ECO:0000256" key="12">
    <source>
        <dbReference type="ARBA" id="ARBA00022857"/>
    </source>
</evidence>
<dbReference type="GO" id="GO:0006212">
    <property type="term" value="P:uracil catabolic process"/>
    <property type="evidence" value="ECO:0007669"/>
    <property type="project" value="TreeGrafter"/>
</dbReference>
<evidence type="ECO:0000256" key="11">
    <source>
        <dbReference type="ARBA" id="ARBA00022827"/>
    </source>
</evidence>
<dbReference type="UniPathway" id="UPA00131"/>
<dbReference type="GO" id="GO:0017113">
    <property type="term" value="F:dihydropyrimidine dehydrogenase (NADP+) activity"/>
    <property type="evidence" value="ECO:0007669"/>
    <property type="project" value="UniProtKB-EC"/>
</dbReference>
<comment type="similarity">
    <text evidence="4 17">Belongs to the dihydropyrimidine dehydrogenase family.</text>
</comment>
<keyword evidence="7 17" id="KW-0288">FMN</keyword>
<evidence type="ECO:0000256" key="14">
    <source>
        <dbReference type="ARBA" id="ARBA00023004"/>
    </source>
</evidence>
<evidence type="ECO:0000256" key="9">
    <source>
        <dbReference type="ARBA" id="ARBA00022737"/>
    </source>
</evidence>
<evidence type="ECO:0000256" key="10">
    <source>
        <dbReference type="ARBA" id="ARBA00022741"/>
    </source>
</evidence>
<evidence type="ECO:0000256" key="6">
    <source>
        <dbReference type="ARBA" id="ARBA00022630"/>
    </source>
</evidence>
<dbReference type="GO" id="GO:0050661">
    <property type="term" value="F:NADP binding"/>
    <property type="evidence" value="ECO:0007669"/>
    <property type="project" value="TreeGrafter"/>
</dbReference>
<dbReference type="GO" id="GO:0006210">
    <property type="term" value="P:thymine catabolic process"/>
    <property type="evidence" value="ECO:0007669"/>
    <property type="project" value="TreeGrafter"/>
</dbReference>
<comment type="cofactor">
    <cofactor evidence="1 17">
        <name>FMN</name>
        <dbReference type="ChEBI" id="CHEBI:58210"/>
    </cofactor>
</comment>
<sequence>MSISKDTPDIENLLALNPKVNRYAKVVPSLETKTNKKHWKRNRDKNCNSCVSLKNNFDDIKHTTLSERAALREAARCLKCADAPCQKGCPTQLDIKAFISMIANKNYYGAAKEIFSDNPLGLTCGMVCPTSDLCVGGCNLYATEEGPINIGGLQQFATEIFKDMKVSQIRSPDLPPIESLPKSYATRIGLIGCGPASISCATFLARLGYHDITILEKQPFIGGLSSAEIPQYRLPYKVVAFEIDLMKDLGVKIETNKSLGHDFTLQSLRTDHKFECIFIGIGLPEAKRLDMFKGLTPENGFYTSKDFLPLVSTASKPGMCSCNALKLPALHGNVVVLGAGDTAFDCATSALRCGAKRVSVIFRRGFTNIRAVPEEMELAREERCEFLPFLSPNKLNVNNGRIVSIEFFRTEVDDNGNCIEDNEQVMTLKADFVISAFGSGVFDETVIRALSPLALTKYGQPVVDTKTMKTSEEWVFAGGDIAGVSETTVEAVNDGKTAAYNIHKYIQSKHNLTINEISKEMPRFYTAIDLVDISVEMCGLKFMNPFGLASAPPTTSAPMIRRAFESGWAFALTKTFSLDKDLVTNVSPRIVRGTTSGHMYGPGMGSFLNIELISEKTSEYWCRAITDLKRDFPENILIASIMAPFVKEDWVELAVMSEKAGADAIELNLSCPHGMGERGMGLACGQDPHLVRNICVWVREAVKIPFFAKLTPNVTDIVEIAIAAKEGKADGVTATNTVSGLMDLKGNGTPWPAVGIQKRTTYGGVSGNAIRPLALRAVSAIAKALPGFPVLATGGIDSADAGLQFIYSGASVLQVCSSVQNQDFTVIEDYIIGLKTALYLRSIDDMSEWNGQSPPTPKHQKGKPIHLFDEKLPAFGPYKKQREQKVIDLKINSNLLSDDLKPPKVRPINKPTRDVVKIKDLIGISLSRIGTFAELDVKLQKVALIDQDMCINCGKCYMTCNDSGYQAITFDSETHLPFVTDDCTGCTLCLSVCPIIDCVTMVEKTIPHYPKRGIPVKGEVKNPRRVSFPLLAQ</sequence>
<comment type="function">
    <text evidence="17">Involved in pyrimidine base degradation. Catalyzes the reduction of uracil and thymine.</text>
</comment>
<evidence type="ECO:0000256" key="17">
    <source>
        <dbReference type="RuleBase" id="RU364041"/>
    </source>
</evidence>
<dbReference type="InterPro" id="IPR013785">
    <property type="entry name" value="Aldolase_TIM"/>
</dbReference>
<dbReference type="SUPFAM" id="SSF51395">
    <property type="entry name" value="FMN-linked oxidoreductases"/>
    <property type="match status" value="1"/>
</dbReference>
<dbReference type="InterPro" id="IPR017900">
    <property type="entry name" value="4Fe4S_Fe_S_CS"/>
</dbReference>